<proteinExistence type="predicted"/>
<gene>
    <name evidence="1" type="ORF">RPERSI_LOCUS22761</name>
</gene>
<dbReference type="EMBL" id="CAJVQC010069541">
    <property type="protein sequence ID" value="CAG8808994.1"/>
    <property type="molecule type" value="Genomic_DNA"/>
</dbReference>
<dbReference type="Proteomes" id="UP000789920">
    <property type="component" value="Unassembled WGS sequence"/>
</dbReference>
<reference evidence="1" key="1">
    <citation type="submission" date="2021-06" db="EMBL/GenBank/DDBJ databases">
        <authorList>
            <person name="Kallberg Y."/>
            <person name="Tangrot J."/>
            <person name="Rosling A."/>
        </authorList>
    </citation>
    <scope>NUCLEOTIDE SEQUENCE</scope>
    <source>
        <strain evidence="1">MA461A</strain>
    </source>
</reference>
<feature type="non-terminal residue" evidence="1">
    <location>
        <position position="51"/>
    </location>
</feature>
<keyword evidence="2" id="KW-1185">Reference proteome</keyword>
<comment type="caution">
    <text evidence="1">The sequence shown here is derived from an EMBL/GenBank/DDBJ whole genome shotgun (WGS) entry which is preliminary data.</text>
</comment>
<evidence type="ECO:0000313" key="2">
    <source>
        <dbReference type="Proteomes" id="UP000789920"/>
    </source>
</evidence>
<sequence>ELMMLPADLAFIQDKAFKQYVEQDEELFFKDFAAAFHKLEELGVPRTGDEK</sequence>
<organism evidence="1 2">
    <name type="scientific">Racocetra persica</name>
    <dbReference type="NCBI Taxonomy" id="160502"/>
    <lineage>
        <taxon>Eukaryota</taxon>
        <taxon>Fungi</taxon>
        <taxon>Fungi incertae sedis</taxon>
        <taxon>Mucoromycota</taxon>
        <taxon>Glomeromycotina</taxon>
        <taxon>Glomeromycetes</taxon>
        <taxon>Diversisporales</taxon>
        <taxon>Gigasporaceae</taxon>
        <taxon>Racocetra</taxon>
    </lineage>
</organism>
<feature type="non-terminal residue" evidence="1">
    <location>
        <position position="1"/>
    </location>
</feature>
<protein>
    <submittedName>
        <fullName evidence="1">16018_t:CDS:1</fullName>
    </submittedName>
</protein>
<name>A0ACA9RTW5_9GLOM</name>
<accession>A0ACA9RTW5</accession>
<evidence type="ECO:0000313" key="1">
    <source>
        <dbReference type="EMBL" id="CAG8808994.1"/>
    </source>
</evidence>